<dbReference type="RefSeq" id="WP_256333810.1">
    <property type="nucleotide sequence ID" value="NZ_JAMXLT020000025.1"/>
</dbReference>
<comment type="caution">
    <text evidence="1">The sequence shown here is derived from an EMBL/GenBank/DDBJ whole genome shotgun (WGS) entry which is preliminary data.</text>
</comment>
<evidence type="ECO:0000313" key="2">
    <source>
        <dbReference type="Proteomes" id="UP001204439"/>
    </source>
</evidence>
<evidence type="ECO:0000313" key="1">
    <source>
        <dbReference type="EMBL" id="MDW8549993.1"/>
    </source>
</evidence>
<keyword evidence="2" id="KW-1185">Reference proteome</keyword>
<protein>
    <submittedName>
        <fullName evidence="1">Uncharacterized protein</fullName>
    </submittedName>
</protein>
<sequence>MKLDGNVWQVIVVVSYLSAKRRFRPLEGIVFSPEFENTRQF</sequence>
<gene>
    <name evidence="1" type="ORF">NG800_013795</name>
</gene>
<reference evidence="1 2" key="1">
    <citation type="submission" date="2023-11" db="EMBL/GenBank/DDBJ databases">
        <title>First isolation, identification, and characterization of non-pathogenic Epilithonimonas ginsengisoli isolated from diseased farmed rainbow trout (Oncorhynchus mykiss) in Chile.</title>
        <authorList>
            <person name="Miranda C.D."/>
            <person name="Irgang R."/>
            <person name="Concha C."/>
            <person name="Rojas R."/>
            <person name="Avendano R."/>
        </authorList>
    </citation>
    <scope>NUCLEOTIDE SEQUENCE [LARGE SCALE GENOMIC DNA]</scope>
    <source>
        <strain evidence="1 2">FP99</strain>
    </source>
</reference>
<name>A0ABU4JKC8_9FLAO</name>
<dbReference type="Proteomes" id="UP001204439">
    <property type="component" value="Unassembled WGS sequence"/>
</dbReference>
<organism evidence="1 2">
    <name type="scientific">Epilithonimonas ginsengisoli</name>
    <dbReference type="NCBI Taxonomy" id="1245592"/>
    <lineage>
        <taxon>Bacteria</taxon>
        <taxon>Pseudomonadati</taxon>
        <taxon>Bacteroidota</taxon>
        <taxon>Flavobacteriia</taxon>
        <taxon>Flavobacteriales</taxon>
        <taxon>Weeksellaceae</taxon>
        <taxon>Chryseobacterium group</taxon>
        <taxon>Epilithonimonas</taxon>
    </lineage>
</organism>
<accession>A0ABU4JKC8</accession>
<proteinExistence type="predicted"/>
<dbReference type="EMBL" id="JAMXLT020000025">
    <property type="protein sequence ID" value="MDW8549993.1"/>
    <property type="molecule type" value="Genomic_DNA"/>
</dbReference>